<evidence type="ECO:0000313" key="2">
    <source>
        <dbReference type="Proteomes" id="UP001149314"/>
    </source>
</evidence>
<evidence type="ECO:0000313" key="1">
    <source>
        <dbReference type="EMBL" id="MDC6641714.1"/>
    </source>
</evidence>
<comment type="caution">
    <text evidence="1">The sequence shown here is derived from an EMBL/GenBank/DDBJ whole genome shotgun (WGS) entry which is preliminary data.</text>
</comment>
<evidence type="ECO:0008006" key="3">
    <source>
        <dbReference type="Google" id="ProtNLM"/>
    </source>
</evidence>
<dbReference type="InterPro" id="IPR051315">
    <property type="entry name" value="Bact_Chemotaxis_CheA"/>
</dbReference>
<accession>A0A9X3YGT9</accession>
<dbReference type="Gene3D" id="3.30.565.10">
    <property type="entry name" value="Histidine kinase-like ATPase, C-terminal domain"/>
    <property type="match status" value="1"/>
</dbReference>
<gene>
    <name evidence="1" type="ORF">OEZ79_26485</name>
</gene>
<dbReference type="EMBL" id="JAOURS010000255">
    <property type="protein sequence ID" value="MDC6641714.1"/>
    <property type="molecule type" value="Genomic_DNA"/>
</dbReference>
<feature type="non-terminal residue" evidence="1">
    <location>
        <position position="146"/>
    </location>
</feature>
<feature type="non-terminal residue" evidence="1">
    <location>
        <position position="1"/>
    </location>
</feature>
<dbReference type="Proteomes" id="UP001149314">
    <property type="component" value="Unassembled WGS sequence"/>
</dbReference>
<organism evidence="1 2">
    <name type="scientific">Leclercia adecarboxylata</name>
    <dbReference type="NCBI Taxonomy" id="83655"/>
    <lineage>
        <taxon>Bacteria</taxon>
        <taxon>Pseudomonadati</taxon>
        <taxon>Pseudomonadota</taxon>
        <taxon>Gammaproteobacteria</taxon>
        <taxon>Enterobacterales</taxon>
        <taxon>Enterobacteriaceae</taxon>
        <taxon>Leclercia</taxon>
    </lineage>
</organism>
<dbReference type="InterPro" id="IPR036890">
    <property type="entry name" value="HATPase_C_sf"/>
</dbReference>
<reference evidence="1" key="1">
    <citation type="journal article" date="2023" name="Genes Genomics">
        <title>Genomic insights of Leclercia adecarboxylata strains linked to an outbreak in public hospitals in Mexico.</title>
        <authorList>
            <person name="Barrios-Villa E."/>
            <person name="Pacheco-Flores B."/>
            <person name="Lozano-Zarain P."/>
            <person name="Del Campo-Ortega R."/>
            <person name="de Jesus Ascencio-Montiel I."/>
            <person name="Gonzalez-Leon M."/>
            <person name="Camorlinga-Ponce M."/>
            <person name="Gaytan Cervantes F.J."/>
            <person name="Gonzalez Torres C."/>
            <person name="Aguilar E."/>
            <person name="Gonzalez Ibarra J."/>
            <person name="Torres Lopez F.J."/>
            <person name="Rosas-Vargas H."/>
            <person name="Gonzalez-Bonilla C.R."/>
            <person name="Del Carmen Rocha-Gracia R."/>
        </authorList>
    </citation>
    <scope>NUCLEOTIDE SEQUENCE</scope>
    <source>
        <strain evidence="1">Lac40</strain>
    </source>
</reference>
<proteinExistence type="predicted"/>
<dbReference type="AlphaFoldDB" id="A0A9X3YGT9"/>
<dbReference type="PANTHER" id="PTHR43395">
    <property type="entry name" value="SENSOR HISTIDINE KINASE CHEA"/>
    <property type="match status" value="1"/>
</dbReference>
<dbReference type="PANTHER" id="PTHR43395:SF8">
    <property type="entry name" value="HISTIDINE KINASE"/>
    <property type="match status" value="1"/>
</dbReference>
<sequence length="146" mass="16490">TEAQIVARYQREQDQAHHTFDPLELDRFSTLQQLSRALNESAADLGGLQGVLDDLSRQYDVLLQQQSRVSSELQDGLMRARMVPFDGLVPRLRRVVRQAGQDTGKQVHVTLEGTHGELDRNVLDRMVAPLEHMLRNSVAHGLETPE</sequence>
<name>A0A9X3YGT9_9ENTR</name>
<protein>
    <recommendedName>
        <fullName evidence="3">Histidine kinase</fullName>
    </recommendedName>
</protein>